<dbReference type="RefSeq" id="WP_129004284.1">
    <property type="nucleotide sequence ID" value="NZ_SDHZ01000002.1"/>
</dbReference>
<keyword evidence="4" id="KW-1185">Reference proteome</keyword>
<feature type="signal peptide" evidence="1">
    <location>
        <begin position="1"/>
        <end position="24"/>
    </location>
</feature>
<feature type="chain" id="PRO_5020950408" evidence="1">
    <location>
        <begin position="25"/>
        <end position="223"/>
    </location>
</feature>
<dbReference type="Proteomes" id="UP000290545">
    <property type="component" value="Unassembled WGS sequence"/>
</dbReference>
<dbReference type="PANTHER" id="PTHR30383:SF5">
    <property type="entry name" value="SGNH HYDROLASE-TYPE ESTERASE DOMAIN-CONTAINING PROTEIN"/>
    <property type="match status" value="1"/>
</dbReference>
<dbReference type="InterPro" id="IPR051532">
    <property type="entry name" value="Ester_Hydrolysis_Enzymes"/>
</dbReference>
<dbReference type="InterPro" id="IPR013830">
    <property type="entry name" value="SGNH_hydro"/>
</dbReference>
<accession>A0A4Q1D4A3</accession>
<evidence type="ECO:0000256" key="1">
    <source>
        <dbReference type="SAM" id="SignalP"/>
    </source>
</evidence>
<dbReference type="Gene3D" id="3.40.50.1110">
    <property type="entry name" value="SGNH hydrolase"/>
    <property type="match status" value="1"/>
</dbReference>
<name>A0A4Q1D4A3_9BACT</name>
<feature type="domain" description="SGNH hydrolase-type esterase" evidence="2">
    <location>
        <begin position="30"/>
        <end position="212"/>
    </location>
</feature>
<evidence type="ECO:0000259" key="2">
    <source>
        <dbReference type="Pfam" id="PF13472"/>
    </source>
</evidence>
<evidence type="ECO:0000313" key="3">
    <source>
        <dbReference type="EMBL" id="RXK83229.1"/>
    </source>
</evidence>
<dbReference type="Pfam" id="PF13472">
    <property type="entry name" value="Lipase_GDSL_2"/>
    <property type="match status" value="1"/>
</dbReference>
<dbReference type="AlphaFoldDB" id="A0A4Q1D4A3"/>
<dbReference type="PANTHER" id="PTHR30383">
    <property type="entry name" value="THIOESTERASE 1/PROTEASE 1/LYSOPHOSPHOLIPASE L1"/>
    <property type="match status" value="1"/>
</dbReference>
<dbReference type="EMBL" id="SDHZ01000002">
    <property type="protein sequence ID" value="RXK83229.1"/>
    <property type="molecule type" value="Genomic_DNA"/>
</dbReference>
<protein>
    <submittedName>
        <fullName evidence="3">DUF459 domain-containing protein</fullName>
    </submittedName>
</protein>
<proteinExistence type="predicted"/>
<dbReference type="OrthoDB" id="9794725at2"/>
<dbReference type="InterPro" id="IPR036514">
    <property type="entry name" value="SGNH_hydro_sf"/>
</dbReference>
<gene>
    <name evidence="3" type="ORF">ESB13_14020</name>
</gene>
<keyword evidence="1" id="KW-0732">Signal</keyword>
<dbReference type="SUPFAM" id="SSF52266">
    <property type="entry name" value="SGNH hydrolase"/>
    <property type="match status" value="1"/>
</dbReference>
<reference evidence="3 4" key="1">
    <citation type="submission" date="2019-01" db="EMBL/GenBank/DDBJ databases">
        <title>Filimonas sp. strain TTM-71.</title>
        <authorList>
            <person name="Chen W.-M."/>
        </authorList>
    </citation>
    <scope>NUCLEOTIDE SEQUENCE [LARGE SCALE GENOMIC DNA]</scope>
    <source>
        <strain evidence="3 4">TTM-71</strain>
    </source>
</reference>
<sequence length="223" mass="24841">MKKRSCYLWLAALFMFTAAMQAPAKQRIVFFGDSITQMGVNEGGYIRLIQKKLDEKGKASAYDLLGAGVGYNKVYDLFLRLEKDVVAQKPQVVLIWIGVNDVGHKSIGTGTDADKFEAFYNAIINRLKEINAKLVLVTPAVIGERTDCTNAMDGDLNRYAQIVRKLAAQHNCGIIDMRQQFMAYNLVHNPDNQEKGILTTDGIHLTEQGNKLVADVIFKALNL</sequence>
<comment type="caution">
    <text evidence="3">The sequence shown here is derived from an EMBL/GenBank/DDBJ whole genome shotgun (WGS) entry which is preliminary data.</text>
</comment>
<dbReference type="GO" id="GO:0004622">
    <property type="term" value="F:phosphatidylcholine lysophospholipase activity"/>
    <property type="evidence" value="ECO:0007669"/>
    <property type="project" value="TreeGrafter"/>
</dbReference>
<evidence type="ECO:0000313" key="4">
    <source>
        <dbReference type="Proteomes" id="UP000290545"/>
    </source>
</evidence>
<organism evidence="3 4">
    <name type="scientific">Filimonas effusa</name>
    <dbReference type="NCBI Taxonomy" id="2508721"/>
    <lineage>
        <taxon>Bacteria</taxon>
        <taxon>Pseudomonadati</taxon>
        <taxon>Bacteroidota</taxon>
        <taxon>Chitinophagia</taxon>
        <taxon>Chitinophagales</taxon>
        <taxon>Chitinophagaceae</taxon>
        <taxon>Filimonas</taxon>
    </lineage>
</organism>